<dbReference type="EMBL" id="GBRH01264616">
    <property type="protein sequence ID" value="JAD33279.1"/>
    <property type="molecule type" value="Transcribed_RNA"/>
</dbReference>
<proteinExistence type="predicted"/>
<evidence type="ECO:0000313" key="1">
    <source>
        <dbReference type="EMBL" id="JAD33279.1"/>
    </source>
</evidence>
<reference evidence="1" key="2">
    <citation type="journal article" date="2015" name="Data Brief">
        <title>Shoot transcriptome of the giant reed, Arundo donax.</title>
        <authorList>
            <person name="Barrero R.A."/>
            <person name="Guerrero F.D."/>
            <person name="Moolhuijzen P."/>
            <person name="Goolsby J.A."/>
            <person name="Tidwell J."/>
            <person name="Bellgard S.E."/>
            <person name="Bellgard M.I."/>
        </authorList>
    </citation>
    <scope>NUCLEOTIDE SEQUENCE</scope>
    <source>
        <tissue evidence="1">Shoot tissue taken approximately 20 cm above the soil surface</tissue>
    </source>
</reference>
<reference evidence="1" key="1">
    <citation type="submission" date="2014-09" db="EMBL/GenBank/DDBJ databases">
        <authorList>
            <person name="Magalhaes I.L.F."/>
            <person name="Oliveira U."/>
            <person name="Santos F.R."/>
            <person name="Vidigal T.H.D.A."/>
            <person name="Brescovit A.D."/>
            <person name="Santos A.J."/>
        </authorList>
    </citation>
    <scope>NUCLEOTIDE SEQUENCE</scope>
    <source>
        <tissue evidence="1">Shoot tissue taken approximately 20 cm above the soil surface</tissue>
    </source>
</reference>
<sequence>MTEKPIIKVCSFLQFRILIGVEKIKQ</sequence>
<protein>
    <submittedName>
        <fullName evidence="1">Uncharacterized protein</fullName>
    </submittedName>
</protein>
<accession>A0A0A8Z1J1</accession>
<dbReference type="AlphaFoldDB" id="A0A0A8Z1J1"/>
<name>A0A0A8Z1J1_ARUDO</name>
<organism evidence="1">
    <name type="scientific">Arundo donax</name>
    <name type="common">Giant reed</name>
    <name type="synonym">Donax arundinaceus</name>
    <dbReference type="NCBI Taxonomy" id="35708"/>
    <lineage>
        <taxon>Eukaryota</taxon>
        <taxon>Viridiplantae</taxon>
        <taxon>Streptophyta</taxon>
        <taxon>Embryophyta</taxon>
        <taxon>Tracheophyta</taxon>
        <taxon>Spermatophyta</taxon>
        <taxon>Magnoliopsida</taxon>
        <taxon>Liliopsida</taxon>
        <taxon>Poales</taxon>
        <taxon>Poaceae</taxon>
        <taxon>PACMAD clade</taxon>
        <taxon>Arundinoideae</taxon>
        <taxon>Arundineae</taxon>
        <taxon>Arundo</taxon>
    </lineage>
</organism>